<protein>
    <recommendedName>
        <fullName evidence="4">DUF917 domain-containing protein</fullName>
    </recommendedName>
</protein>
<evidence type="ECO:0008006" key="4">
    <source>
        <dbReference type="Google" id="ProtNLM"/>
    </source>
</evidence>
<sequence>VRILDEKNIEDIALGAAVLGTGGGGDPYIGMLMARKAIRDYGPVELYSLNELDDDDLIVPTAMMGAPTVMVEKMPNGDDIINAFRSVGKYIGKPIKATMSIEAGGLNSVVPIYVAARERLPMVDCDGMGRAFPELQMVTHTIYGISSTPFAMSDERGNTVLMETISNKWTETFARSVTVNMGAMSMIALYAATVRALKEASIPGTMTKAETIGQTIRRARQQEEDPVNTVRESVGGFLIFEGKISDVERRTEAGFAKGDAHLEGIDNYHGHRLQLSFQNEHLAVRIDGEFKVTVPDLIVLLDVDTGEPITTEAMRYGYRVAVIAIPCDKKWRTDKGLELVGPRFFGYDVDYVPVEDQFSSS</sequence>
<evidence type="ECO:0000259" key="1">
    <source>
        <dbReference type="Pfam" id="PF06032"/>
    </source>
</evidence>
<accession>A0A381RMY8</accession>
<proteinExistence type="predicted"/>
<dbReference type="AlphaFoldDB" id="A0A381RMY8"/>
<dbReference type="InterPro" id="IPR048350">
    <property type="entry name" value="S-Me-THD-like_C"/>
</dbReference>
<dbReference type="Pfam" id="PF06032">
    <property type="entry name" value="S-Me-THD_N"/>
    <property type="match status" value="1"/>
</dbReference>
<feature type="domain" description="S-Me-THD-like C-terminal" evidence="2">
    <location>
        <begin position="166"/>
        <end position="354"/>
    </location>
</feature>
<dbReference type="Gene3D" id="3.40.1610.10">
    <property type="entry name" value="CV3147-like domain"/>
    <property type="match status" value="1"/>
</dbReference>
<evidence type="ECO:0000259" key="2">
    <source>
        <dbReference type="Pfam" id="PF20906"/>
    </source>
</evidence>
<dbReference type="EMBL" id="UINC01002129">
    <property type="protein sequence ID" value="SUZ93235.1"/>
    <property type="molecule type" value="Genomic_DNA"/>
</dbReference>
<dbReference type="InterPro" id="IPR024071">
    <property type="entry name" value="S-Me-THD_C_sf"/>
</dbReference>
<evidence type="ECO:0000313" key="3">
    <source>
        <dbReference type="EMBL" id="SUZ93235.1"/>
    </source>
</evidence>
<reference evidence="3" key="1">
    <citation type="submission" date="2018-05" db="EMBL/GenBank/DDBJ databases">
        <authorList>
            <person name="Lanie J.A."/>
            <person name="Ng W.-L."/>
            <person name="Kazmierczak K.M."/>
            <person name="Andrzejewski T.M."/>
            <person name="Davidsen T.M."/>
            <person name="Wayne K.J."/>
            <person name="Tettelin H."/>
            <person name="Glass J.I."/>
            <person name="Rusch D."/>
            <person name="Podicherti R."/>
            <person name="Tsui H.-C.T."/>
            <person name="Winkler M.E."/>
        </authorList>
    </citation>
    <scope>NUCLEOTIDE SEQUENCE</scope>
</reference>
<organism evidence="3">
    <name type="scientific">marine metagenome</name>
    <dbReference type="NCBI Taxonomy" id="408172"/>
    <lineage>
        <taxon>unclassified sequences</taxon>
        <taxon>metagenomes</taxon>
        <taxon>ecological metagenomes</taxon>
    </lineage>
</organism>
<name>A0A381RMY8_9ZZZZ</name>
<dbReference type="InterPro" id="IPR010318">
    <property type="entry name" value="S-Me-THD_N"/>
</dbReference>
<dbReference type="Gene3D" id="2.40.390.10">
    <property type="entry name" value="CV3147-like"/>
    <property type="match status" value="1"/>
</dbReference>
<feature type="domain" description="S-Me-THD N-terminal" evidence="1">
    <location>
        <begin position="8"/>
        <end position="163"/>
    </location>
</feature>
<dbReference type="SUPFAM" id="SSF160991">
    <property type="entry name" value="CV3147-like"/>
    <property type="match status" value="1"/>
</dbReference>
<feature type="non-terminal residue" evidence="3">
    <location>
        <position position="1"/>
    </location>
</feature>
<dbReference type="InterPro" id="IPR027479">
    <property type="entry name" value="S-Me-THD_N_sf"/>
</dbReference>
<gene>
    <name evidence="3" type="ORF">METZ01_LOCUS46089</name>
</gene>
<dbReference type="Pfam" id="PF20906">
    <property type="entry name" value="S-Me-THD_C"/>
    <property type="match status" value="1"/>
</dbReference>